<keyword evidence="3" id="KW-1185">Reference proteome</keyword>
<feature type="region of interest" description="Disordered" evidence="1">
    <location>
        <begin position="338"/>
        <end position="357"/>
    </location>
</feature>
<feature type="compositionally biased region" description="Polar residues" evidence="1">
    <location>
        <begin position="214"/>
        <end position="225"/>
    </location>
</feature>
<proteinExistence type="predicted"/>
<gene>
    <name evidence="2" type="ORF">CC80DRAFT_487210</name>
</gene>
<evidence type="ECO:0000313" key="2">
    <source>
        <dbReference type="EMBL" id="KAF1962719.1"/>
    </source>
</evidence>
<feature type="compositionally biased region" description="Acidic residues" evidence="1">
    <location>
        <begin position="526"/>
        <end position="550"/>
    </location>
</feature>
<evidence type="ECO:0000313" key="3">
    <source>
        <dbReference type="Proteomes" id="UP000800035"/>
    </source>
</evidence>
<feature type="region of interest" description="Disordered" evidence="1">
    <location>
        <begin position="519"/>
        <end position="557"/>
    </location>
</feature>
<dbReference type="AlphaFoldDB" id="A0A6A5UFJ8"/>
<dbReference type="Proteomes" id="UP000800035">
    <property type="component" value="Unassembled WGS sequence"/>
</dbReference>
<sequence>MAEVVGLVASIATISKCISIAGNLAVAFKDRSERFESLKMTLTGIQLTSKMIKLHVGKMQANTDLEEGSPAQPIVPHQSGGYIKDLLGECLRNLESLVVRLEIKIIPGEAAQRQKQGLMQMVCKLFRKKTDELRLSLEMSQLDVLISAAKRVEASLGVALTGLLCCQYKDQSTQKDKFAEEMQMQLDYHTKAFQELKKSLDNFQKPMMTWEEVSPTNRQHLQSTPRQDRSHDLGPENRSEGMSETLPITSTFAKEDCMSSQKPLLPLQLQDAGTEDDQIKVAIGSSTFSTPLNCEESPEGPGNIEALLLTLNKDLEERTLHLTTPVPDSSSAILASERPVPLSDVESQTPSVSNAESEIWDSDFADQRSEIVPYDSDEIVVKSKSRIFMDVDIDLSICFRSDTGVWKFCTRSLLLLDNDEATFILQNPCKTYCDHISIQTESATSLGERVLPQTLEVSLCNISTATTSTTSTATIQDHQSLSFTVVSSSHLNYLRTWLVHKQKVMKWVAGGSELSIVVQTPHSGPEEDDDEARTVADEENNSEQEEEDSGDLNLPDEHRRLGPFSSVPCFFCRQDALNPRWSGGGYAGFLFGSNKSLRMTCERCNDSTWISAMMWGPSFPGGTWHVGN</sequence>
<reference evidence="2" key="1">
    <citation type="journal article" date="2020" name="Stud. Mycol.">
        <title>101 Dothideomycetes genomes: a test case for predicting lifestyles and emergence of pathogens.</title>
        <authorList>
            <person name="Haridas S."/>
            <person name="Albert R."/>
            <person name="Binder M."/>
            <person name="Bloem J."/>
            <person name="Labutti K."/>
            <person name="Salamov A."/>
            <person name="Andreopoulos B."/>
            <person name="Baker S."/>
            <person name="Barry K."/>
            <person name="Bills G."/>
            <person name="Bluhm B."/>
            <person name="Cannon C."/>
            <person name="Castanera R."/>
            <person name="Culley D."/>
            <person name="Daum C."/>
            <person name="Ezra D."/>
            <person name="Gonzalez J."/>
            <person name="Henrissat B."/>
            <person name="Kuo A."/>
            <person name="Liang C."/>
            <person name="Lipzen A."/>
            <person name="Lutzoni F."/>
            <person name="Magnuson J."/>
            <person name="Mondo S."/>
            <person name="Nolan M."/>
            <person name="Ohm R."/>
            <person name="Pangilinan J."/>
            <person name="Park H.-J."/>
            <person name="Ramirez L."/>
            <person name="Alfaro M."/>
            <person name="Sun H."/>
            <person name="Tritt A."/>
            <person name="Yoshinaga Y."/>
            <person name="Zwiers L.-H."/>
            <person name="Turgeon B."/>
            <person name="Goodwin S."/>
            <person name="Spatafora J."/>
            <person name="Crous P."/>
            <person name="Grigoriev I."/>
        </authorList>
    </citation>
    <scope>NUCLEOTIDE SEQUENCE</scope>
    <source>
        <strain evidence="2">CBS 675.92</strain>
    </source>
</reference>
<name>A0A6A5UFJ8_9PLEO</name>
<feature type="compositionally biased region" description="Basic and acidic residues" evidence="1">
    <location>
        <begin position="226"/>
        <end position="241"/>
    </location>
</feature>
<feature type="region of interest" description="Disordered" evidence="1">
    <location>
        <begin position="210"/>
        <end position="244"/>
    </location>
</feature>
<evidence type="ECO:0008006" key="4">
    <source>
        <dbReference type="Google" id="ProtNLM"/>
    </source>
</evidence>
<organism evidence="2 3">
    <name type="scientific">Byssothecium circinans</name>
    <dbReference type="NCBI Taxonomy" id="147558"/>
    <lineage>
        <taxon>Eukaryota</taxon>
        <taxon>Fungi</taxon>
        <taxon>Dikarya</taxon>
        <taxon>Ascomycota</taxon>
        <taxon>Pezizomycotina</taxon>
        <taxon>Dothideomycetes</taxon>
        <taxon>Pleosporomycetidae</taxon>
        <taxon>Pleosporales</taxon>
        <taxon>Massarineae</taxon>
        <taxon>Massarinaceae</taxon>
        <taxon>Byssothecium</taxon>
    </lineage>
</organism>
<dbReference type="OrthoDB" id="5429698at2759"/>
<dbReference type="EMBL" id="ML976978">
    <property type="protein sequence ID" value="KAF1962719.1"/>
    <property type="molecule type" value="Genomic_DNA"/>
</dbReference>
<protein>
    <recommendedName>
        <fullName evidence="4">Fungal N-terminal domain-containing protein</fullName>
    </recommendedName>
</protein>
<feature type="compositionally biased region" description="Polar residues" evidence="1">
    <location>
        <begin position="345"/>
        <end position="356"/>
    </location>
</feature>
<accession>A0A6A5UFJ8</accession>
<evidence type="ECO:0000256" key="1">
    <source>
        <dbReference type="SAM" id="MobiDB-lite"/>
    </source>
</evidence>